<keyword evidence="2" id="KW-1185">Reference proteome</keyword>
<dbReference type="EMBL" id="FOCL01000016">
    <property type="protein sequence ID" value="SEO91052.1"/>
    <property type="molecule type" value="Genomic_DNA"/>
</dbReference>
<gene>
    <name evidence="1" type="ORF">SAMN05192574_1161</name>
</gene>
<evidence type="ECO:0000313" key="2">
    <source>
        <dbReference type="Proteomes" id="UP000198942"/>
    </source>
</evidence>
<sequence length="68" mass="7623">MSFRRAKGGVCAPEVRRNLLRPAFTDMVVEPDVEDFSFAPTLFPALLNRMTSLLKICPHDSSQESNDP</sequence>
<reference evidence="2" key="1">
    <citation type="submission" date="2016-10" db="EMBL/GenBank/DDBJ databases">
        <authorList>
            <person name="Varghese N."/>
            <person name="Submissions S."/>
        </authorList>
    </citation>
    <scope>NUCLEOTIDE SEQUENCE [LARGE SCALE GENOMIC DNA]</scope>
    <source>
        <strain evidence="2">Gh-48</strain>
    </source>
</reference>
<accession>A0A1H8TJB1</accession>
<dbReference type="AlphaFoldDB" id="A0A1H8TJB1"/>
<protein>
    <submittedName>
        <fullName evidence="1">Uncharacterized protein</fullName>
    </submittedName>
</protein>
<proteinExistence type="predicted"/>
<name>A0A1H8TJB1_9SPHI</name>
<evidence type="ECO:0000313" key="1">
    <source>
        <dbReference type="EMBL" id="SEO91052.1"/>
    </source>
</evidence>
<dbReference type="Proteomes" id="UP000198942">
    <property type="component" value="Unassembled WGS sequence"/>
</dbReference>
<organism evidence="1 2">
    <name type="scientific">Mucilaginibacter gossypiicola</name>
    <dbReference type="NCBI Taxonomy" id="551995"/>
    <lineage>
        <taxon>Bacteria</taxon>
        <taxon>Pseudomonadati</taxon>
        <taxon>Bacteroidota</taxon>
        <taxon>Sphingobacteriia</taxon>
        <taxon>Sphingobacteriales</taxon>
        <taxon>Sphingobacteriaceae</taxon>
        <taxon>Mucilaginibacter</taxon>
    </lineage>
</organism>